<name>I0K5Z6_9BACT</name>
<dbReference type="AlphaFoldDB" id="I0K5Z6"/>
<accession>I0K5Z6</accession>
<keyword evidence="2" id="KW-1185">Reference proteome</keyword>
<gene>
    <name evidence="1" type="ORF">FAES_1539</name>
</gene>
<dbReference type="STRING" id="1166018.FAES_1539"/>
<dbReference type="HOGENOM" id="CLU_1183616_0_0_10"/>
<dbReference type="Proteomes" id="UP000011058">
    <property type="component" value="Chromosome"/>
</dbReference>
<proteinExistence type="predicted"/>
<dbReference type="SUPFAM" id="SSF52266">
    <property type="entry name" value="SGNH hydrolase"/>
    <property type="match status" value="1"/>
</dbReference>
<protein>
    <submittedName>
        <fullName evidence="1">Uncharacterized protein</fullName>
    </submittedName>
</protein>
<evidence type="ECO:0000313" key="2">
    <source>
        <dbReference type="Proteomes" id="UP000011058"/>
    </source>
</evidence>
<sequence>MTDRIMNILILGGMQAYGPGLPGGKSYVSQLIRRLRADGYAVQVDQYGPLTLPEAATLLSRLKLYDYDYLLLQLGDAELAQPYRWPVRHPATHLNPSLGTWLRRRVSQLHLWARRHQTAPMRVLRHQLATVLMLVQPYRNRTLMVPPLPQRRAGAALQQALTQSLFLDESRLWGVPCYDVATLLDHDSLLFQTDTTDDLNELAHELLGSTLHTQLIEHDPVPPERPRWRRPSTS</sequence>
<dbReference type="EMBL" id="HE796683">
    <property type="protein sequence ID" value="CCG99549.1"/>
    <property type="molecule type" value="Genomic_DNA"/>
</dbReference>
<evidence type="ECO:0000313" key="1">
    <source>
        <dbReference type="EMBL" id="CCG99549.1"/>
    </source>
</evidence>
<reference evidence="1 2" key="1">
    <citation type="journal article" date="2012" name="J. Bacteriol.">
        <title>Genome Sequence of Fibrella aestuarina BUZ 2T, a Filamentous Marine Bacterium.</title>
        <authorList>
            <person name="Filippini M."/>
            <person name="Qi W."/>
            <person name="Blom J."/>
            <person name="Goesmann A."/>
            <person name="Smits T.H."/>
            <person name="Bagheri H.C."/>
        </authorList>
    </citation>
    <scope>NUCLEOTIDE SEQUENCE [LARGE SCALE GENOMIC DNA]</scope>
    <source>
        <strain evidence="2">BUZ 2T</strain>
    </source>
</reference>
<dbReference type="KEGG" id="fae:FAES_1539"/>
<organism evidence="1 2">
    <name type="scientific">Fibrella aestuarina BUZ 2</name>
    <dbReference type="NCBI Taxonomy" id="1166018"/>
    <lineage>
        <taxon>Bacteria</taxon>
        <taxon>Pseudomonadati</taxon>
        <taxon>Bacteroidota</taxon>
        <taxon>Cytophagia</taxon>
        <taxon>Cytophagales</taxon>
        <taxon>Spirosomataceae</taxon>
        <taxon>Fibrella</taxon>
    </lineage>
</organism>
<dbReference type="eggNOG" id="COG2755">
    <property type="taxonomic scope" value="Bacteria"/>
</dbReference>